<evidence type="ECO:0000313" key="11">
    <source>
        <dbReference type="Proteomes" id="UP000326924"/>
    </source>
</evidence>
<feature type="compositionally biased region" description="Acidic residues" evidence="9">
    <location>
        <begin position="332"/>
        <end position="343"/>
    </location>
</feature>
<sequence length="1170" mass="129669">MPQERRKRGRRAEKKRKEEKAAKEPTPEATLENLYIEDYEGAVPRCEDGIIFFGLLTEEEQEYFKRADDMLALDEFGDADEKALFIGNLYREASGKELKIAHSQGCSRLLERLILLSTPAQLKALFQCFSGNFLALMKHRFASHVCETLFIQAAPIVSQEMDADAASKQEISIDEVFASMESLFMYMFNEIIPELKTLIIDTFASHTLRTLLLLLAGRSVTSAATLIQSKKKENIPLNSENASKEAQSQISVVPQSFHEAVGTVLNKVNTEFSTEELRSLAVHQIGSPALQIMLQLEMGLSKKERRNKEKAGGTLLGRLTGVREEEASEVKDEGEDGEDGEGAENERRFFQNLLYDSIGSHLAESMLKCAPKRDFNQLYRRFIKPRLGSLARNETAAFVVQRVLERLPKEALEEAVGEILPQVPGLIERSRVAVLKTLIEACTKHSVPATPIISTITSSYSCSTQEVIFKMLHLTPEDLSPPPETTAPAGKPKRDPNQLHGALLAQTFLSLPAEAAAPICNSILSQSQDTIVGLCKHPQASHVVQKLLSSPTAAIPNKRKLLNLLKGRFVELSLDTIASHIVDACWDSPMNYRQAIAEELLRGEPQIRESYSGRAVWRNWSMDKYKTRKQLWFAIGKEEVAAATAAGAKGGEKKKTAIELARERHAAQKARGFGTGANAGGKRSAAEMSGEAKDKKKRRLNRSVHPSLLTAALQTPLHLASHRQLLNLATSQLLPFISSADDVDGKLVAEALPPKKLERVFDLALPAGEGRGAAGLEEVMRKVLRYSVNTWRDGFMDKLYASTDPCGVASDLLLSVLNTNVHVYQVSPALTVIERETAKRFANLIGFDGPHAGGITLPGGSASNSTSMIIAKNTLFPETKIRGNGDKKFVVFTSTHGHYSVEKAAILLGFGSDAVWQINVDKQGRMIAAGKSLVELEAKVVEAREKGYTPFYVNAGAGTTVQGSYDPFEEIADICQRHRLWFHVDASWGGAVVFSENQKWRMKGAHRADSLTVNPHKMLGVPVTCSFLLTPDRRRFHRATSLKAGYLFHEQDDEEQDDVYDMAQMTMGCGRRADSLKMALGWIYYGKDGYQRRIDHAFDMAKYFAATLENQKGFHLVSENPPPCLQVCFFYTDYSPDATHGEFFRAVVSHRTTRETVDKLVAAIEQLGRL</sequence>
<dbReference type="SUPFAM" id="SSF53383">
    <property type="entry name" value="PLP-dependent transferases"/>
    <property type="match status" value="1"/>
</dbReference>
<dbReference type="PANTHER" id="PTHR45677">
    <property type="entry name" value="GLUTAMATE DECARBOXYLASE-RELATED"/>
    <property type="match status" value="1"/>
</dbReference>
<evidence type="ECO:0000256" key="6">
    <source>
        <dbReference type="ARBA" id="ARBA00023239"/>
    </source>
</evidence>
<dbReference type="GO" id="GO:0016831">
    <property type="term" value="F:carboxy-lyase activity"/>
    <property type="evidence" value="ECO:0007669"/>
    <property type="project" value="UniProtKB-KW"/>
</dbReference>
<evidence type="ECO:0000256" key="2">
    <source>
        <dbReference type="ARBA" id="ARBA00009533"/>
    </source>
</evidence>
<feature type="modified residue" description="N6-(pyridoxal phosphate)lysine" evidence="8">
    <location>
        <position position="1017"/>
    </location>
</feature>
<dbReference type="AlphaFoldDB" id="A0A5J5EXI8"/>
<comment type="function">
    <text evidence="7">RNA-binding nucleolar protein required for pre-rRNA processing. Involved in production of 18S rRNA and assembly of small ribosomal subunit.</text>
</comment>
<comment type="caution">
    <text evidence="10">The sequence shown here is derived from an EMBL/GenBank/DDBJ whole genome shotgun (WGS) entry which is preliminary data.</text>
</comment>
<dbReference type="Gene3D" id="3.40.640.10">
    <property type="entry name" value="Type I PLP-dependent aspartate aminotransferase-like (Major domain)"/>
    <property type="match status" value="1"/>
</dbReference>
<dbReference type="InterPro" id="IPR015421">
    <property type="entry name" value="PyrdxlP-dep_Trfase_major"/>
</dbReference>
<dbReference type="PANTHER" id="PTHR45677:SF8">
    <property type="entry name" value="CYSTEINE SULFINIC ACID DECARBOXYLASE"/>
    <property type="match status" value="1"/>
</dbReference>
<evidence type="ECO:0000256" key="3">
    <source>
        <dbReference type="ARBA" id="ARBA00022737"/>
    </source>
</evidence>
<keyword evidence="3" id="KW-0677">Repeat</keyword>
<evidence type="ECO:0000256" key="7">
    <source>
        <dbReference type="ARBA" id="ARBA00024893"/>
    </source>
</evidence>
<keyword evidence="5 8" id="KW-0663">Pyridoxal phosphate</keyword>
<feature type="region of interest" description="Disordered" evidence="9">
    <location>
        <begin position="322"/>
        <end position="343"/>
    </location>
</feature>
<comment type="cofactor">
    <cofactor evidence="1 8">
        <name>pyridoxal 5'-phosphate</name>
        <dbReference type="ChEBI" id="CHEBI:597326"/>
    </cofactor>
</comment>
<dbReference type="Pfam" id="PF22493">
    <property type="entry name" value="PUF_NOP9"/>
    <property type="match status" value="1"/>
</dbReference>
<dbReference type="EMBL" id="VXIS01000088">
    <property type="protein sequence ID" value="KAA8906516.1"/>
    <property type="molecule type" value="Genomic_DNA"/>
</dbReference>
<dbReference type="GO" id="GO:0016740">
    <property type="term" value="F:transferase activity"/>
    <property type="evidence" value="ECO:0007669"/>
    <property type="project" value="UniProtKB-KW"/>
</dbReference>
<gene>
    <name evidence="10" type="ORF">FN846DRAFT_898829</name>
</gene>
<dbReference type="FunCoup" id="A0A5J5EXI8">
    <property type="interactions" value="944"/>
</dbReference>
<dbReference type="OrthoDB" id="392571at2759"/>
<evidence type="ECO:0000256" key="1">
    <source>
        <dbReference type="ARBA" id="ARBA00001933"/>
    </source>
</evidence>
<dbReference type="Gene3D" id="3.90.1150.170">
    <property type="match status" value="1"/>
</dbReference>
<proteinExistence type="inferred from homology"/>
<dbReference type="Gene3D" id="1.25.10.10">
    <property type="entry name" value="Leucine-rich Repeat Variant"/>
    <property type="match status" value="2"/>
</dbReference>
<feature type="region of interest" description="Disordered" evidence="9">
    <location>
        <begin position="476"/>
        <end position="496"/>
    </location>
</feature>
<dbReference type="Proteomes" id="UP000326924">
    <property type="component" value="Unassembled WGS sequence"/>
</dbReference>
<feature type="compositionally biased region" description="Basic and acidic residues" evidence="9">
    <location>
        <begin position="15"/>
        <end position="26"/>
    </location>
</feature>
<feature type="compositionally biased region" description="Basic and acidic residues" evidence="9">
    <location>
        <begin position="322"/>
        <end position="331"/>
    </location>
</feature>
<dbReference type="SMART" id="SM00025">
    <property type="entry name" value="Pumilio"/>
    <property type="match status" value="7"/>
</dbReference>
<reference evidence="10 11" key="1">
    <citation type="submission" date="2019-09" db="EMBL/GenBank/DDBJ databases">
        <title>Draft genome of the ectomycorrhizal ascomycete Sphaerosporella brunnea.</title>
        <authorList>
            <consortium name="DOE Joint Genome Institute"/>
            <person name="Benucci G.M."/>
            <person name="Marozzi G."/>
            <person name="Antonielli L."/>
            <person name="Sanchez S."/>
            <person name="Marco P."/>
            <person name="Wang X."/>
            <person name="Falini L.B."/>
            <person name="Barry K."/>
            <person name="Haridas S."/>
            <person name="Lipzen A."/>
            <person name="Labutti K."/>
            <person name="Grigoriev I.V."/>
            <person name="Murat C."/>
            <person name="Martin F."/>
            <person name="Albertini E."/>
            <person name="Donnini D."/>
            <person name="Bonito G."/>
        </authorList>
    </citation>
    <scope>NUCLEOTIDE SEQUENCE [LARGE SCALE GENOMIC DNA]</scope>
    <source>
        <strain evidence="10 11">Sb_GMNB300</strain>
    </source>
</reference>
<keyword evidence="10" id="KW-0808">Transferase</keyword>
<dbReference type="InterPro" id="IPR002129">
    <property type="entry name" value="PyrdxlP-dep_de-COase"/>
</dbReference>
<dbReference type="GO" id="GO:0030170">
    <property type="term" value="F:pyridoxal phosphate binding"/>
    <property type="evidence" value="ECO:0007669"/>
    <property type="project" value="InterPro"/>
</dbReference>
<evidence type="ECO:0000256" key="8">
    <source>
        <dbReference type="PIRSR" id="PIRSR602129-50"/>
    </source>
</evidence>
<feature type="compositionally biased region" description="Basic residues" evidence="9">
    <location>
        <begin position="1"/>
        <end position="14"/>
    </location>
</feature>
<dbReference type="InterPro" id="IPR015424">
    <property type="entry name" value="PyrdxlP-dep_Trfase"/>
</dbReference>
<evidence type="ECO:0000256" key="5">
    <source>
        <dbReference type="ARBA" id="ARBA00022898"/>
    </source>
</evidence>
<dbReference type="SUPFAM" id="SSF48371">
    <property type="entry name" value="ARM repeat"/>
    <property type="match status" value="1"/>
</dbReference>
<feature type="region of interest" description="Disordered" evidence="9">
    <location>
        <begin position="1"/>
        <end position="27"/>
    </location>
</feature>
<dbReference type="InParanoid" id="A0A5J5EXI8"/>
<evidence type="ECO:0000256" key="9">
    <source>
        <dbReference type="SAM" id="MobiDB-lite"/>
    </source>
</evidence>
<dbReference type="InterPro" id="IPR001313">
    <property type="entry name" value="Pumilio_RNA-bd_rpt"/>
</dbReference>
<evidence type="ECO:0000256" key="4">
    <source>
        <dbReference type="ARBA" id="ARBA00022793"/>
    </source>
</evidence>
<dbReference type="GO" id="GO:0005737">
    <property type="term" value="C:cytoplasm"/>
    <property type="evidence" value="ECO:0007669"/>
    <property type="project" value="TreeGrafter"/>
</dbReference>
<dbReference type="Pfam" id="PF00282">
    <property type="entry name" value="Pyridoxal_deC"/>
    <property type="match status" value="1"/>
</dbReference>
<dbReference type="GO" id="GO:0019752">
    <property type="term" value="P:carboxylic acid metabolic process"/>
    <property type="evidence" value="ECO:0007669"/>
    <property type="project" value="InterPro"/>
</dbReference>
<keyword evidence="6" id="KW-0456">Lyase</keyword>
<organism evidence="10 11">
    <name type="scientific">Sphaerosporella brunnea</name>
    <dbReference type="NCBI Taxonomy" id="1250544"/>
    <lineage>
        <taxon>Eukaryota</taxon>
        <taxon>Fungi</taxon>
        <taxon>Dikarya</taxon>
        <taxon>Ascomycota</taxon>
        <taxon>Pezizomycotina</taxon>
        <taxon>Pezizomycetes</taxon>
        <taxon>Pezizales</taxon>
        <taxon>Pyronemataceae</taxon>
        <taxon>Sphaerosporella</taxon>
    </lineage>
</organism>
<feature type="region of interest" description="Disordered" evidence="9">
    <location>
        <begin position="672"/>
        <end position="700"/>
    </location>
</feature>
<dbReference type="GO" id="GO:0003723">
    <property type="term" value="F:RNA binding"/>
    <property type="evidence" value="ECO:0007669"/>
    <property type="project" value="InterPro"/>
</dbReference>
<name>A0A5J5EXI8_9PEZI</name>
<keyword evidence="4" id="KW-0210">Decarboxylase</keyword>
<dbReference type="InterPro" id="IPR011989">
    <property type="entry name" value="ARM-like"/>
</dbReference>
<accession>A0A5J5EXI8</accession>
<comment type="similarity">
    <text evidence="2">Belongs to the group II decarboxylase family.</text>
</comment>
<protein>
    <submittedName>
        <fullName evidence="10">Pyridoxal phosphate-dependent transferase</fullName>
    </submittedName>
</protein>
<keyword evidence="11" id="KW-1185">Reference proteome</keyword>
<dbReference type="InterPro" id="IPR016024">
    <property type="entry name" value="ARM-type_fold"/>
</dbReference>
<evidence type="ECO:0000313" key="10">
    <source>
        <dbReference type="EMBL" id="KAA8906516.1"/>
    </source>
</evidence>